<dbReference type="SMART" id="SM00754">
    <property type="entry name" value="CHRD"/>
    <property type="match status" value="1"/>
</dbReference>
<evidence type="ECO:0000313" key="3">
    <source>
        <dbReference type="EMBL" id="GII26311.1"/>
    </source>
</evidence>
<protein>
    <recommendedName>
        <fullName evidence="2">CHRD domain-containing protein</fullName>
    </recommendedName>
</protein>
<dbReference type="EMBL" id="BOON01000073">
    <property type="protein sequence ID" value="GII26311.1"/>
    <property type="molecule type" value="Genomic_DNA"/>
</dbReference>
<dbReference type="PROSITE" id="PS50933">
    <property type="entry name" value="CHRD"/>
    <property type="match status" value="1"/>
</dbReference>
<feature type="signal peptide" evidence="1">
    <location>
        <begin position="1"/>
        <end position="29"/>
    </location>
</feature>
<gene>
    <name evidence="3" type="ORF">Pme01_59080</name>
</gene>
<evidence type="ECO:0000259" key="2">
    <source>
        <dbReference type="PROSITE" id="PS50933"/>
    </source>
</evidence>
<dbReference type="RefSeq" id="WP_168115187.1">
    <property type="nucleotide sequence ID" value="NZ_BOON01000073.1"/>
</dbReference>
<feature type="domain" description="CHRD" evidence="2">
    <location>
        <begin position="40"/>
        <end position="170"/>
    </location>
</feature>
<evidence type="ECO:0000256" key="1">
    <source>
        <dbReference type="SAM" id="SignalP"/>
    </source>
</evidence>
<proteinExistence type="predicted"/>
<accession>A0A8J3TII4</accession>
<keyword evidence="4" id="KW-1185">Reference proteome</keyword>
<dbReference type="Pfam" id="PF07452">
    <property type="entry name" value="CHRD"/>
    <property type="match status" value="1"/>
</dbReference>
<dbReference type="InterPro" id="IPR010895">
    <property type="entry name" value="CHRD"/>
</dbReference>
<sequence length="172" mass="17290">MFRTVRSRLVLSIAAATAAGLAVPGAAPAHGPHPQQSAVGVTRLVAALEGGNEVPGPAGSPAVGDPDGRAFETLRIEGNQVRFTIRWTGIGAPTAAHLHLGAAGTNGPLKVVLFSGPLPTTLTAVSGSVTVDDQTLLDSLASDPGAFYTNLHSAEFPGGAARGQLRNVTAIS</sequence>
<feature type="chain" id="PRO_5035290033" description="CHRD domain-containing protein" evidence="1">
    <location>
        <begin position="30"/>
        <end position="172"/>
    </location>
</feature>
<dbReference type="AlphaFoldDB" id="A0A8J3TII4"/>
<name>A0A8J3TII4_9ACTN</name>
<comment type="caution">
    <text evidence="3">The sequence shown here is derived from an EMBL/GenBank/DDBJ whole genome shotgun (WGS) entry which is preliminary data.</text>
</comment>
<reference evidence="3" key="1">
    <citation type="submission" date="2021-01" db="EMBL/GenBank/DDBJ databases">
        <title>Whole genome shotgun sequence of Planosporangium mesophilum NBRC 109066.</title>
        <authorList>
            <person name="Komaki H."/>
            <person name="Tamura T."/>
        </authorList>
    </citation>
    <scope>NUCLEOTIDE SEQUENCE</scope>
    <source>
        <strain evidence="3">NBRC 109066</strain>
    </source>
</reference>
<evidence type="ECO:0000313" key="4">
    <source>
        <dbReference type="Proteomes" id="UP000599074"/>
    </source>
</evidence>
<dbReference type="Proteomes" id="UP000599074">
    <property type="component" value="Unassembled WGS sequence"/>
</dbReference>
<keyword evidence="1" id="KW-0732">Signal</keyword>
<organism evidence="3 4">
    <name type="scientific">Planosporangium mesophilum</name>
    <dbReference type="NCBI Taxonomy" id="689768"/>
    <lineage>
        <taxon>Bacteria</taxon>
        <taxon>Bacillati</taxon>
        <taxon>Actinomycetota</taxon>
        <taxon>Actinomycetes</taxon>
        <taxon>Micromonosporales</taxon>
        <taxon>Micromonosporaceae</taxon>
        <taxon>Planosporangium</taxon>
    </lineage>
</organism>